<comment type="caution">
    <text evidence="1">The sequence shown here is derived from an EMBL/GenBank/DDBJ whole genome shotgun (WGS) entry which is preliminary data.</text>
</comment>
<organism evidence="1 2">
    <name type="scientific">Gossypium armourianum</name>
    <dbReference type="NCBI Taxonomy" id="34283"/>
    <lineage>
        <taxon>Eukaryota</taxon>
        <taxon>Viridiplantae</taxon>
        <taxon>Streptophyta</taxon>
        <taxon>Embryophyta</taxon>
        <taxon>Tracheophyta</taxon>
        <taxon>Spermatophyta</taxon>
        <taxon>Magnoliopsida</taxon>
        <taxon>eudicotyledons</taxon>
        <taxon>Gunneridae</taxon>
        <taxon>Pentapetalae</taxon>
        <taxon>rosids</taxon>
        <taxon>malvids</taxon>
        <taxon>Malvales</taxon>
        <taxon>Malvaceae</taxon>
        <taxon>Malvoideae</taxon>
        <taxon>Gossypium</taxon>
    </lineage>
</organism>
<keyword evidence="2" id="KW-1185">Reference proteome</keyword>
<proteinExistence type="predicted"/>
<evidence type="ECO:0000313" key="1">
    <source>
        <dbReference type="EMBL" id="MBA0844749.1"/>
    </source>
</evidence>
<reference evidence="1 2" key="1">
    <citation type="journal article" date="2019" name="Genome Biol. Evol.">
        <title>Insights into the evolution of the New World diploid cottons (Gossypium, subgenus Houzingenia) based on genome sequencing.</title>
        <authorList>
            <person name="Grover C.E."/>
            <person name="Arick M.A. 2nd"/>
            <person name="Thrash A."/>
            <person name="Conover J.L."/>
            <person name="Sanders W.S."/>
            <person name="Peterson D.G."/>
            <person name="Frelichowski J.E."/>
            <person name="Scheffler J.A."/>
            <person name="Scheffler B.E."/>
            <person name="Wendel J.F."/>
        </authorList>
    </citation>
    <scope>NUCLEOTIDE SEQUENCE [LARGE SCALE GENOMIC DNA]</scope>
    <source>
        <strain evidence="1">6</strain>
        <tissue evidence="1">Leaf</tissue>
    </source>
</reference>
<name>A0A7J9KES2_9ROSI</name>
<dbReference type="Proteomes" id="UP000593575">
    <property type="component" value="Unassembled WGS sequence"/>
</dbReference>
<sequence length="51" mass="6204">MEESDTVNLRANHVQRWRFCDHSGTLPAGRIVLRVTKDEKKWWRFECCRIE</sequence>
<dbReference type="EMBL" id="JABFAE010360890">
    <property type="protein sequence ID" value="MBA0844749.1"/>
    <property type="molecule type" value="Genomic_DNA"/>
</dbReference>
<protein>
    <submittedName>
        <fullName evidence="1">Uncharacterized protein</fullName>
    </submittedName>
</protein>
<dbReference type="AlphaFoldDB" id="A0A7J9KES2"/>
<accession>A0A7J9KES2</accession>
<evidence type="ECO:0000313" key="2">
    <source>
        <dbReference type="Proteomes" id="UP000593575"/>
    </source>
</evidence>
<gene>
    <name evidence="1" type="ORF">Goarm_022359</name>
</gene>